<evidence type="ECO:0000313" key="3">
    <source>
        <dbReference type="EMBL" id="RDC56469.1"/>
    </source>
</evidence>
<evidence type="ECO:0000256" key="1">
    <source>
        <dbReference type="SAM" id="SignalP"/>
    </source>
</evidence>
<keyword evidence="4" id="KW-1185">Reference proteome</keyword>
<keyword evidence="1" id="KW-0732">Signal</keyword>
<dbReference type="AlphaFoldDB" id="A0A369Q0K7"/>
<feature type="domain" description="DUF4136" evidence="2">
    <location>
        <begin position="26"/>
        <end position="185"/>
    </location>
</feature>
<dbReference type="Proteomes" id="UP000253961">
    <property type="component" value="Unassembled WGS sequence"/>
</dbReference>
<dbReference type="InterPro" id="IPR025411">
    <property type="entry name" value="DUF4136"/>
</dbReference>
<dbReference type="Pfam" id="PF13590">
    <property type="entry name" value="DUF4136"/>
    <property type="match status" value="1"/>
</dbReference>
<dbReference type="RefSeq" id="WP_115403188.1">
    <property type="nucleotide sequence ID" value="NZ_QPKV01000004.1"/>
</dbReference>
<dbReference type="Gene3D" id="3.30.160.670">
    <property type="match status" value="1"/>
</dbReference>
<sequence>MKTVKTLLMLCTIILALSGCSSLRTASDYDKNVDFSGYKTYNFYDKGIARVRLNNLDKRRLMAAVEAEMNAKGFTKSDKPDLLVNLVVVAREKTDVYGPAYYGGWGWGWGAGWGWRGGWGSPFWGGGPGYVNQYIEGTIIIDFLDPAKKILFWHGRGSGFNLDNLNKREERLYTGVREILAQYPPNVTASR</sequence>
<dbReference type="EMBL" id="QPKV01000004">
    <property type="protein sequence ID" value="RDC56469.1"/>
    <property type="molecule type" value="Genomic_DNA"/>
</dbReference>
<feature type="signal peptide" evidence="1">
    <location>
        <begin position="1"/>
        <end position="26"/>
    </location>
</feature>
<organism evidence="3 4">
    <name type="scientific">Pedobacter chinensis</name>
    <dbReference type="NCBI Taxonomy" id="2282421"/>
    <lineage>
        <taxon>Bacteria</taxon>
        <taxon>Pseudomonadati</taxon>
        <taxon>Bacteroidota</taxon>
        <taxon>Sphingobacteriia</taxon>
        <taxon>Sphingobacteriales</taxon>
        <taxon>Sphingobacteriaceae</taxon>
        <taxon>Pedobacter</taxon>
    </lineage>
</organism>
<feature type="chain" id="PRO_5016893864" evidence="1">
    <location>
        <begin position="27"/>
        <end position="191"/>
    </location>
</feature>
<dbReference type="PROSITE" id="PS51257">
    <property type="entry name" value="PROKAR_LIPOPROTEIN"/>
    <property type="match status" value="1"/>
</dbReference>
<dbReference type="OrthoDB" id="5432251at2"/>
<accession>A0A369Q0K7</accession>
<evidence type="ECO:0000313" key="4">
    <source>
        <dbReference type="Proteomes" id="UP000253961"/>
    </source>
</evidence>
<gene>
    <name evidence="3" type="ORF">DU508_12830</name>
</gene>
<comment type="caution">
    <text evidence="3">The sequence shown here is derived from an EMBL/GenBank/DDBJ whole genome shotgun (WGS) entry which is preliminary data.</text>
</comment>
<proteinExistence type="predicted"/>
<evidence type="ECO:0000259" key="2">
    <source>
        <dbReference type="Pfam" id="PF13590"/>
    </source>
</evidence>
<reference evidence="3 4" key="1">
    <citation type="submission" date="2018-07" db="EMBL/GenBank/DDBJ databases">
        <title>Pedobacter sp. nov., isolated from soil.</title>
        <authorList>
            <person name="Zhou L.Y."/>
            <person name="Du Z.J."/>
        </authorList>
    </citation>
    <scope>NUCLEOTIDE SEQUENCE [LARGE SCALE GENOMIC DNA]</scope>
    <source>
        <strain evidence="3 4">JDX94</strain>
    </source>
</reference>
<protein>
    <submittedName>
        <fullName evidence="3">DUF4136 domain-containing protein</fullName>
    </submittedName>
</protein>
<name>A0A369Q0K7_9SPHI</name>